<keyword evidence="3" id="KW-1185">Reference proteome</keyword>
<comment type="caution">
    <text evidence="2">The sequence shown here is derived from an EMBL/GenBank/DDBJ whole genome shotgun (WGS) entry which is preliminary data.</text>
</comment>
<evidence type="ECO:0000256" key="1">
    <source>
        <dbReference type="SAM" id="MobiDB-lite"/>
    </source>
</evidence>
<protein>
    <submittedName>
        <fullName evidence="2">Uncharacterized protein</fullName>
    </submittedName>
</protein>
<gene>
    <name evidence="2" type="ORF">DPMN_119406</name>
</gene>
<name>A0A9D4JMS5_DREPO</name>
<reference evidence="2" key="2">
    <citation type="submission" date="2020-11" db="EMBL/GenBank/DDBJ databases">
        <authorList>
            <person name="McCartney M.A."/>
            <person name="Auch B."/>
            <person name="Kono T."/>
            <person name="Mallez S."/>
            <person name="Becker A."/>
            <person name="Gohl D.M."/>
            <person name="Silverstein K.A.T."/>
            <person name="Koren S."/>
            <person name="Bechman K.B."/>
            <person name="Herman A."/>
            <person name="Abrahante J.E."/>
            <person name="Garbe J."/>
        </authorList>
    </citation>
    <scope>NUCLEOTIDE SEQUENCE</scope>
    <source>
        <strain evidence="2">Duluth1</strain>
        <tissue evidence="2">Whole animal</tissue>
    </source>
</reference>
<feature type="compositionally biased region" description="Basic and acidic residues" evidence="1">
    <location>
        <begin position="273"/>
        <end position="283"/>
    </location>
</feature>
<feature type="compositionally biased region" description="Polar residues" evidence="1">
    <location>
        <begin position="284"/>
        <end position="299"/>
    </location>
</feature>
<dbReference type="Proteomes" id="UP000828390">
    <property type="component" value="Unassembled WGS sequence"/>
</dbReference>
<reference evidence="2" key="1">
    <citation type="journal article" date="2019" name="bioRxiv">
        <title>The Genome of the Zebra Mussel, Dreissena polymorpha: A Resource for Invasive Species Research.</title>
        <authorList>
            <person name="McCartney M.A."/>
            <person name="Auch B."/>
            <person name="Kono T."/>
            <person name="Mallez S."/>
            <person name="Zhang Y."/>
            <person name="Obille A."/>
            <person name="Becker A."/>
            <person name="Abrahante J.E."/>
            <person name="Garbe J."/>
            <person name="Badalamenti J.P."/>
            <person name="Herman A."/>
            <person name="Mangelson H."/>
            <person name="Liachko I."/>
            <person name="Sullivan S."/>
            <person name="Sone E.D."/>
            <person name="Koren S."/>
            <person name="Silverstein K.A.T."/>
            <person name="Beckman K.B."/>
            <person name="Gohl D.M."/>
        </authorList>
    </citation>
    <scope>NUCLEOTIDE SEQUENCE</scope>
    <source>
        <strain evidence="2">Duluth1</strain>
        <tissue evidence="2">Whole animal</tissue>
    </source>
</reference>
<evidence type="ECO:0000313" key="3">
    <source>
        <dbReference type="Proteomes" id="UP000828390"/>
    </source>
</evidence>
<organism evidence="2 3">
    <name type="scientific">Dreissena polymorpha</name>
    <name type="common">Zebra mussel</name>
    <name type="synonym">Mytilus polymorpha</name>
    <dbReference type="NCBI Taxonomy" id="45954"/>
    <lineage>
        <taxon>Eukaryota</taxon>
        <taxon>Metazoa</taxon>
        <taxon>Spiralia</taxon>
        <taxon>Lophotrochozoa</taxon>
        <taxon>Mollusca</taxon>
        <taxon>Bivalvia</taxon>
        <taxon>Autobranchia</taxon>
        <taxon>Heteroconchia</taxon>
        <taxon>Euheterodonta</taxon>
        <taxon>Imparidentia</taxon>
        <taxon>Neoheterodontei</taxon>
        <taxon>Myida</taxon>
        <taxon>Dreissenoidea</taxon>
        <taxon>Dreissenidae</taxon>
        <taxon>Dreissena</taxon>
    </lineage>
</organism>
<proteinExistence type="predicted"/>
<dbReference type="AlphaFoldDB" id="A0A9D4JMS5"/>
<sequence>MYNILGTSNIPEIAKHCKQNAKFENYIKSIIEKCFDGNKISSAAEREVFFMKVHACRIDPAVSGDAIKALNMFGSNVSDSDLNAFFQDCLMNLIGEFFKARRNLEKKLCENSHSSVSDQDNKILFYIAGYIIRALEKKYYRLHDKHLREKQIENIKGLINNSSEKTFTDKFTSMYEKKQRGGLKKPCDNFFLLVREFETVIRKGENVHELSQMESKEKVLESFMEGHYREKLFPSAAEEEEQETCTDQLIEDILHLFLTVRGHAKAKSIVNKVKKEQKNENRAKTSSSLRGTLKCISNK</sequence>
<accession>A0A9D4JMS5</accession>
<dbReference type="EMBL" id="JAIWYP010000005">
    <property type="protein sequence ID" value="KAH3817850.1"/>
    <property type="molecule type" value="Genomic_DNA"/>
</dbReference>
<feature type="region of interest" description="Disordered" evidence="1">
    <location>
        <begin position="273"/>
        <end position="299"/>
    </location>
</feature>
<evidence type="ECO:0000313" key="2">
    <source>
        <dbReference type="EMBL" id="KAH3817850.1"/>
    </source>
</evidence>